<dbReference type="KEGG" id="csn:Cyast_1396"/>
<dbReference type="PANTHER" id="PTHR42913">
    <property type="entry name" value="APOPTOSIS-INDUCING FACTOR 1"/>
    <property type="match status" value="1"/>
</dbReference>
<dbReference type="InterPro" id="IPR023753">
    <property type="entry name" value="FAD/NAD-binding_dom"/>
</dbReference>
<keyword evidence="4" id="KW-0274">FAD</keyword>
<comment type="similarity">
    <text evidence="2">Belongs to the NADH dehydrogenase family.</text>
</comment>
<dbReference type="GO" id="GO:0003955">
    <property type="term" value="F:NAD(P)H dehydrogenase (quinone) activity"/>
    <property type="evidence" value="ECO:0007669"/>
    <property type="project" value="TreeGrafter"/>
</dbReference>
<dbReference type="GO" id="GO:0019646">
    <property type="term" value="P:aerobic electron transport chain"/>
    <property type="evidence" value="ECO:0007669"/>
    <property type="project" value="TreeGrafter"/>
</dbReference>
<proteinExistence type="inferred from homology"/>
<reference evidence="8" key="1">
    <citation type="journal article" date="2013" name="Proc. Natl. Acad. Sci. U.S.A.">
        <title>Improving the coverage of the cyanobacterial phylum using diversity-driven genome sequencing.</title>
        <authorList>
            <person name="Shih P.M."/>
            <person name="Wu D."/>
            <person name="Latifi A."/>
            <person name="Axen S.D."/>
            <person name="Fewer D.P."/>
            <person name="Talla E."/>
            <person name="Calteau A."/>
            <person name="Cai F."/>
            <person name="Tandeau de Marsac N."/>
            <person name="Rippka R."/>
            <person name="Herdman M."/>
            <person name="Sivonen K."/>
            <person name="Coursin T."/>
            <person name="Laurent T."/>
            <person name="Goodwin L."/>
            <person name="Nolan M."/>
            <person name="Davenport K.W."/>
            <person name="Han C.S."/>
            <person name="Rubin E.M."/>
            <person name="Eisen J.A."/>
            <person name="Woyke T."/>
            <person name="Gugger M."/>
            <person name="Kerfeld C.A."/>
        </authorList>
    </citation>
    <scope>NUCLEOTIDE SEQUENCE [LARGE SCALE GENOMIC DNA]</scope>
    <source>
        <strain evidence="8">ATCC 29140 / PCC 7202</strain>
    </source>
</reference>
<dbReference type="Pfam" id="PF07992">
    <property type="entry name" value="Pyr_redox_2"/>
    <property type="match status" value="1"/>
</dbReference>
<protein>
    <submittedName>
        <fullName evidence="7">FAD-dependent pyridine nucleotide-disulfide oxidoreductase</fullName>
    </submittedName>
</protein>
<evidence type="ECO:0000256" key="2">
    <source>
        <dbReference type="ARBA" id="ARBA00005272"/>
    </source>
</evidence>
<dbReference type="InterPro" id="IPR036188">
    <property type="entry name" value="FAD/NAD-bd_sf"/>
</dbReference>
<dbReference type="AlphaFoldDB" id="K9YLT4"/>
<evidence type="ECO:0000259" key="6">
    <source>
        <dbReference type="Pfam" id="PF07992"/>
    </source>
</evidence>
<dbReference type="eggNOG" id="COG1252">
    <property type="taxonomic scope" value="Bacteria"/>
</dbReference>
<gene>
    <name evidence="7" type="ordered locus">Cyast_1396</name>
</gene>
<evidence type="ECO:0000256" key="1">
    <source>
        <dbReference type="ARBA" id="ARBA00001974"/>
    </source>
</evidence>
<keyword evidence="5" id="KW-0560">Oxidoreductase</keyword>
<keyword evidence="3" id="KW-0285">Flavoprotein</keyword>
<dbReference type="InterPro" id="IPR051169">
    <property type="entry name" value="NADH-Q_oxidoreductase"/>
</dbReference>
<feature type="domain" description="FAD/NAD(P)-binding" evidence="6">
    <location>
        <begin position="8"/>
        <end position="309"/>
    </location>
</feature>
<keyword evidence="8" id="KW-1185">Reference proteome</keyword>
<name>K9YLT4_CYASC</name>
<accession>K9YLT4</accession>
<organism evidence="7 8">
    <name type="scientific">Cyanobacterium stanieri (strain ATCC 29140 / PCC 7202)</name>
    <dbReference type="NCBI Taxonomy" id="292563"/>
    <lineage>
        <taxon>Bacteria</taxon>
        <taxon>Bacillati</taxon>
        <taxon>Cyanobacteriota</taxon>
        <taxon>Cyanophyceae</taxon>
        <taxon>Oscillatoriophycideae</taxon>
        <taxon>Chroococcales</taxon>
        <taxon>Geminocystaceae</taxon>
        <taxon>Cyanobacterium</taxon>
    </lineage>
</organism>
<dbReference type="Proteomes" id="UP000010483">
    <property type="component" value="Chromosome"/>
</dbReference>
<comment type="cofactor">
    <cofactor evidence="1">
        <name>FAD</name>
        <dbReference type="ChEBI" id="CHEBI:57692"/>
    </cofactor>
</comment>
<evidence type="ECO:0000256" key="3">
    <source>
        <dbReference type="ARBA" id="ARBA00022630"/>
    </source>
</evidence>
<evidence type="ECO:0000256" key="5">
    <source>
        <dbReference type="ARBA" id="ARBA00023002"/>
    </source>
</evidence>
<dbReference type="SUPFAM" id="SSF51905">
    <property type="entry name" value="FAD/NAD(P)-binding domain"/>
    <property type="match status" value="2"/>
</dbReference>
<dbReference type="STRING" id="292563.Cyast_1396"/>
<evidence type="ECO:0000256" key="4">
    <source>
        <dbReference type="ARBA" id="ARBA00022827"/>
    </source>
</evidence>
<dbReference type="Gene3D" id="3.50.50.100">
    <property type="match status" value="1"/>
</dbReference>
<dbReference type="PRINTS" id="PR00411">
    <property type="entry name" value="PNDRDTASEI"/>
</dbReference>
<sequence>MNSKKRHRVCIIGGGFGGLYTAIELNKLDKKRSLEIILIDQNSHFLFTPLLYEAITEEITHWEIAPSFDLLLRKTAITFINKKVINIDFDNQQIFYEDQDSINYDYLVLAVGQKSYFAVEGAKEYAHSFKTLKDVFRLEHTMEKLANIPQNKFNVTVVGAGANGVEIAGKITDKLKDKAQVILIDRGIEILKNFPRGMQQYATKSLIKRNIQIYLETTINKVEEHKIHFTDHLNQDYEIDFNLTLWTVGNMTPKWINQLNLSQDEQGKILTKPTFQLWNFENVFAIGDLVSLIDKQGKKVPAKAQAAFQGSHILAHNIMALSQHKKLKLFSYRHLGDMMTVGINNDIISVAGITMTGFIASIIRKWAYIFRMPTFNHCLEVVKHRLKG</sequence>
<dbReference type="PANTHER" id="PTHR42913:SF3">
    <property type="entry name" value="64 KDA MITOCHONDRIAL NADH DEHYDROGENASE (EUROFUNG)"/>
    <property type="match status" value="1"/>
</dbReference>
<dbReference type="PATRIC" id="fig|292563.3.peg.1462"/>
<dbReference type="BioCyc" id="CSTA292563:G1353-1408-MONOMER"/>
<dbReference type="EMBL" id="CP003940">
    <property type="protein sequence ID" value="AFZ47360.1"/>
    <property type="molecule type" value="Genomic_DNA"/>
</dbReference>
<evidence type="ECO:0000313" key="8">
    <source>
        <dbReference type="Proteomes" id="UP000010483"/>
    </source>
</evidence>
<dbReference type="HOGENOM" id="CLU_021377_7_1_3"/>
<evidence type="ECO:0000313" key="7">
    <source>
        <dbReference type="EMBL" id="AFZ47360.1"/>
    </source>
</evidence>
<dbReference type="PRINTS" id="PR00368">
    <property type="entry name" value="FADPNR"/>
</dbReference>